<evidence type="ECO:0000313" key="14">
    <source>
        <dbReference type="Proteomes" id="UP000064893"/>
    </source>
</evidence>
<comment type="catalytic activity">
    <reaction evidence="9 10">
        <text>uridine(1498) in 16S rRNA + S-adenosyl-L-methionine = N(3)-methyluridine(1498) in 16S rRNA + S-adenosyl-L-homocysteine + H(+)</text>
        <dbReference type="Rhea" id="RHEA:42920"/>
        <dbReference type="Rhea" id="RHEA-COMP:10283"/>
        <dbReference type="Rhea" id="RHEA-COMP:10284"/>
        <dbReference type="ChEBI" id="CHEBI:15378"/>
        <dbReference type="ChEBI" id="CHEBI:57856"/>
        <dbReference type="ChEBI" id="CHEBI:59789"/>
        <dbReference type="ChEBI" id="CHEBI:65315"/>
        <dbReference type="ChEBI" id="CHEBI:74502"/>
        <dbReference type="EC" id="2.1.1.193"/>
    </reaction>
</comment>
<evidence type="ECO:0000259" key="12">
    <source>
        <dbReference type="Pfam" id="PF20260"/>
    </source>
</evidence>
<proteinExistence type="inferred from homology"/>
<keyword evidence="3 10" id="KW-0963">Cytoplasm</keyword>
<dbReference type="PATRIC" id="fig|1307839.3.peg.34"/>
<dbReference type="AlphaFoldDB" id="A0A0S2HUQ8"/>
<comment type="similarity">
    <text evidence="2 10">Belongs to the RNA methyltransferase RsmE family.</text>
</comment>
<dbReference type="EMBL" id="CP013118">
    <property type="protein sequence ID" value="ALO13717.1"/>
    <property type="molecule type" value="Genomic_DNA"/>
</dbReference>
<dbReference type="GO" id="GO:0005737">
    <property type="term" value="C:cytoplasm"/>
    <property type="evidence" value="ECO:0007669"/>
    <property type="project" value="UniProtKB-SubCell"/>
</dbReference>
<keyword evidence="5 10" id="KW-0489">Methyltransferase</keyword>
<gene>
    <name evidence="13" type="primary">rsmE</name>
    <name evidence="13" type="ORF">L21SP5_00035</name>
</gene>
<dbReference type="RefSeq" id="WP_057951355.1">
    <property type="nucleotide sequence ID" value="NZ_CP013118.1"/>
</dbReference>
<dbReference type="Pfam" id="PF04452">
    <property type="entry name" value="Methyltrans_RNA"/>
    <property type="match status" value="1"/>
</dbReference>
<evidence type="ECO:0000256" key="4">
    <source>
        <dbReference type="ARBA" id="ARBA00022552"/>
    </source>
</evidence>
<comment type="function">
    <text evidence="8 10">Specifically methylates the N3 position of the uracil ring of uridine 1498 (m3U1498) in 16S rRNA. Acts on the fully assembled 30S ribosomal subunit.</text>
</comment>
<dbReference type="NCBIfam" id="TIGR00046">
    <property type="entry name" value="RsmE family RNA methyltransferase"/>
    <property type="match status" value="1"/>
</dbReference>
<feature type="domain" description="Ribosomal RNA small subunit methyltransferase E PUA-like" evidence="12">
    <location>
        <begin position="24"/>
        <end position="67"/>
    </location>
</feature>
<evidence type="ECO:0000256" key="5">
    <source>
        <dbReference type="ARBA" id="ARBA00022603"/>
    </source>
</evidence>
<evidence type="ECO:0000259" key="11">
    <source>
        <dbReference type="Pfam" id="PF04452"/>
    </source>
</evidence>
<dbReference type="InterPro" id="IPR046886">
    <property type="entry name" value="RsmE_MTase_dom"/>
</dbReference>
<dbReference type="GO" id="GO:0070042">
    <property type="term" value="F:rRNA (uridine-N3-)-methyltransferase activity"/>
    <property type="evidence" value="ECO:0007669"/>
    <property type="project" value="TreeGrafter"/>
</dbReference>
<evidence type="ECO:0000256" key="2">
    <source>
        <dbReference type="ARBA" id="ARBA00005528"/>
    </source>
</evidence>
<dbReference type="PIRSF" id="PIRSF015601">
    <property type="entry name" value="MTase_slr0722"/>
    <property type="match status" value="1"/>
</dbReference>
<feature type="domain" description="Ribosomal RNA small subunit methyltransferase E methyltransferase" evidence="11">
    <location>
        <begin position="80"/>
        <end position="232"/>
    </location>
</feature>
<dbReference type="InterPro" id="IPR046887">
    <property type="entry name" value="RsmE_PUA-like"/>
</dbReference>
<keyword evidence="4 10" id="KW-0698">rRNA processing</keyword>
<evidence type="ECO:0000256" key="1">
    <source>
        <dbReference type="ARBA" id="ARBA00004496"/>
    </source>
</evidence>
<dbReference type="GO" id="GO:0070475">
    <property type="term" value="P:rRNA base methylation"/>
    <property type="evidence" value="ECO:0007669"/>
    <property type="project" value="TreeGrafter"/>
</dbReference>
<sequence length="237" mass="26605" precursor="true">MQKRATQEYYFYADKISPNEIILGKDEFHHITKVLKISTGTTITLTDGRGIIATANVQSIEKRHIEFSNINIERIPESLNKLHIAIAPTKNISRFEWFLEKATEIGVSEITPIICSHSERKQLRADRLEKILIAATKQSKKAWKPIFNPLISFNEFITGQNISGRYIAYLGAKSAHLKNLIHAKENLVLVGPEGGFSETEHQDALKQGYKTVSLGSNRLRTETAGVVSATIVAMHHE</sequence>
<dbReference type="Pfam" id="PF20260">
    <property type="entry name" value="PUA_4"/>
    <property type="match status" value="1"/>
</dbReference>
<dbReference type="OrthoDB" id="9815641at2"/>
<accession>A0A0S2HUQ8</accession>
<dbReference type="InterPro" id="IPR015947">
    <property type="entry name" value="PUA-like_sf"/>
</dbReference>
<keyword evidence="14" id="KW-1185">Reference proteome</keyword>
<reference evidence="13 14" key="1">
    <citation type="submission" date="2015-11" db="EMBL/GenBank/DDBJ databases">
        <title>Description and complete genome sequence of a novel strain predominating in hypersaline microbial mats and representing a new family of the Bacteriodetes phylum.</title>
        <authorList>
            <person name="Spring S."/>
            <person name="Bunk B."/>
            <person name="Sproer C."/>
            <person name="Klenk H.-P."/>
        </authorList>
    </citation>
    <scope>NUCLEOTIDE SEQUENCE [LARGE SCALE GENOMIC DNA]</scope>
    <source>
        <strain evidence="13 14">L21-Spi-D4</strain>
    </source>
</reference>
<evidence type="ECO:0000256" key="9">
    <source>
        <dbReference type="ARBA" id="ARBA00047944"/>
    </source>
</evidence>
<evidence type="ECO:0000256" key="6">
    <source>
        <dbReference type="ARBA" id="ARBA00022679"/>
    </source>
</evidence>
<dbReference type="Gene3D" id="2.40.240.20">
    <property type="entry name" value="Hypothetical PUA domain-like, domain 1"/>
    <property type="match status" value="1"/>
</dbReference>
<name>A0A0S2HUQ8_9BACT</name>
<dbReference type="SUPFAM" id="SSF75217">
    <property type="entry name" value="alpha/beta knot"/>
    <property type="match status" value="1"/>
</dbReference>
<organism evidence="13 14">
    <name type="scientific">Salinivirga cyanobacteriivorans</name>
    <dbReference type="NCBI Taxonomy" id="1307839"/>
    <lineage>
        <taxon>Bacteria</taxon>
        <taxon>Pseudomonadati</taxon>
        <taxon>Bacteroidota</taxon>
        <taxon>Bacteroidia</taxon>
        <taxon>Bacteroidales</taxon>
        <taxon>Salinivirgaceae</taxon>
        <taxon>Salinivirga</taxon>
    </lineage>
</organism>
<dbReference type="KEGG" id="blq:L21SP5_00035"/>
<comment type="subcellular location">
    <subcellularLocation>
        <location evidence="1 10">Cytoplasm</location>
    </subcellularLocation>
</comment>
<dbReference type="InterPro" id="IPR029028">
    <property type="entry name" value="Alpha/beta_knot_MTases"/>
</dbReference>
<dbReference type="Gene3D" id="3.40.1280.10">
    <property type="match status" value="1"/>
</dbReference>
<evidence type="ECO:0000256" key="8">
    <source>
        <dbReference type="ARBA" id="ARBA00025699"/>
    </source>
</evidence>
<dbReference type="CDD" id="cd18084">
    <property type="entry name" value="RsmE-like"/>
    <property type="match status" value="1"/>
</dbReference>
<dbReference type="STRING" id="1307839.L21SP5_00035"/>
<dbReference type="SUPFAM" id="SSF88697">
    <property type="entry name" value="PUA domain-like"/>
    <property type="match status" value="1"/>
</dbReference>
<evidence type="ECO:0000313" key="13">
    <source>
        <dbReference type="EMBL" id="ALO13717.1"/>
    </source>
</evidence>
<dbReference type="EC" id="2.1.1.193" evidence="10"/>
<dbReference type="Proteomes" id="UP000064893">
    <property type="component" value="Chromosome"/>
</dbReference>
<evidence type="ECO:0000256" key="10">
    <source>
        <dbReference type="PIRNR" id="PIRNR015601"/>
    </source>
</evidence>
<evidence type="ECO:0000256" key="7">
    <source>
        <dbReference type="ARBA" id="ARBA00022691"/>
    </source>
</evidence>
<dbReference type="PANTHER" id="PTHR30027">
    <property type="entry name" value="RIBOSOMAL RNA SMALL SUBUNIT METHYLTRANSFERASE E"/>
    <property type="match status" value="1"/>
</dbReference>
<protein>
    <recommendedName>
        <fullName evidence="10">Ribosomal RNA small subunit methyltransferase E</fullName>
        <ecNumber evidence="10">2.1.1.193</ecNumber>
    </recommendedName>
</protein>
<dbReference type="InterPro" id="IPR006700">
    <property type="entry name" value="RsmE"/>
</dbReference>
<dbReference type="InterPro" id="IPR029026">
    <property type="entry name" value="tRNA_m1G_MTases_N"/>
</dbReference>
<evidence type="ECO:0000256" key="3">
    <source>
        <dbReference type="ARBA" id="ARBA00022490"/>
    </source>
</evidence>
<dbReference type="PANTHER" id="PTHR30027:SF3">
    <property type="entry name" value="16S RRNA (URACIL(1498)-N(3))-METHYLTRANSFERASE"/>
    <property type="match status" value="1"/>
</dbReference>
<keyword evidence="7 10" id="KW-0949">S-adenosyl-L-methionine</keyword>
<keyword evidence="6 10" id="KW-0808">Transferase</keyword>